<reference evidence="3 4" key="1">
    <citation type="submission" date="2017-07" db="EMBL/GenBank/DDBJ databases">
        <title>Amycolatopsis antarcticus sp. nov., isolated from the surface of an Antarcticus brown macroalga.</title>
        <authorList>
            <person name="Wang J."/>
            <person name="Leiva S."/>
            <person name="Huang J."/>
            <person name="Huang Y."/>
        </authorList>
    </citation>
    <scope>NUCLEOTIDE SEQUENCE [LARGE SCALE GENOMIC DNA]</scope>
    <source>
        <strain evidence="3 4">AU-G6</strain>
    </source>
</reference>
<dbReference type="EMBL" id="NKYE01000001">
    <property type="protein sequence ID" value="OZM75024.1"/>
    <property type="molecule type" value="Genomic_DNA"/>
</dbReference>
<dbReference type="SUPFAM" id="SSF52200">
    <property type="entry name" value="Toll/Interleukin receptor TIR domain"/>
    <property type="match status" value="1"/>
</dbReference>
<dbReference type="InterPro" id="IPR035897">
    <property type="entry name" value="Toll_tir_struct_dom_sf"/>
</dbReference>
<dbReference type="Gene3D" id="3.40.50.10140">
    <property type="entry name" value="Toll/interleukin-1 receptor homology (TIR) domain"/>
    <property type="match status" value="1"/>
</dbReference>
<comment type="caution">
    <text evidence="3">The sequence shown here is derived from an EMBL/GenBank/DDBJ whole genome shotgun (WGS) entry which is preliminary data.</text>
</comment>
<dbReference type="RefSeq" id="WP_094860804.1">
    <property type="nucleotide sequence ID" value="NZ_NKYE01000001.1"/>
</dbReference>
<gene>
    <name evidence="3" type="ORF">CFN78_02220</name>
</gene>
<dbReference type="AlphaFoldDB" id="A0A263D937"/>
<protein>
    <recommendedName>
        <fullName evidence="2">TIR domain-containing protein</fullName>
    </recommendedName>
</protein>
<feature type="compositionally biased region" description="Polar residues" evidence="1">
    <location>
        <begin position="252"/>
        <end position="261"/>
    </location>
</feature>
<evidence type="ECO:0000259" key="2">
    <source>
        <dbReference type="PROSITE" id="PS50104"/>
    </source>
</evidence>
<name>A0A263D937_9PSEU</name>
<sequence>MPKIFINYRTGDAQDLATVLERDLRDRFGKELVFLDHRSIRVGHDFEMELRRGVMRSDALLAVIGPTWFTMPGENGKPKIGNPKDWVHQELRLALDNGIPVIPVIHEDAKGMLRADRLPPPLKKLANQQYREYQHRQADSCLDRIARDLVSLIPQLIDRRADKAGQATEPVRPPAEDLGPLAGTGTIITGSGQYVVGPQYNGPANTGSGIFNNPTTTFGGSQYNGPANTGSGTFNNAHNINTGTDRRHEGTDSTGSGDDSR</sequence>
<evidence type="ECO:0000313" key="3">
    <source>
        <dbReference type="EMBL" id="OZM75024.1"/>
    </source>
</evidence>
<organism evidence="3 4">
    <name type="scientific">Amycolatopsis antarctica</name>
    <dbReference type="NCBI Taxonomy" id="1854586"/>
    <lineage>
        <taxon>Bacteria</taxon>
        <taxon>Bacillati</taxon>
        <taxon>Actinomycetota</taxon>
        <taxon>Actinomycetes</taxon>
        <taxon>Pseudonocardiales</taxon>
        <taxon>Pseudonocardiaceae</taxon>
        <taxon>Amycolatopsis</taxon>
    </lineage>
</organism>
<dbReference type="InterPro" id="IPR000157">
    <property type="entry name" value="TIR_dom"/>
</dbReference>
<dbReference type="GO" id="GO:0007165">
    <property type="term" value="P:signal transduction"/>
    <property type="evidence" value="ECO:0007669"/>
    <property type="project" value="InterPro"/>
</dbReference>
<dbReference type="Proteomes" id="UP000242444">
    <property type="component" value="Unassembled WGS sequence"/>
</dbReference>
<keyword evidence="4" id="KW-1185">Reference proteome</keyword>
<dbReference type="PROSITE" id="PS50104">
    <property type="entry name" value="TIR"/>
    <property type="match status" value="1"/>
</dbReference>
<evidence type="ECO:0000313" key="4">
    <source>
        <dbReference type="Proteomes" id="UP000242444"/>
    </source>
</evidence>
<dbReference type="Pfam" id="PF13676">
    <property type="entry name" value="TIR_2"/>
    <property type="match status" value="1"/>
</dbReference>
<proteinExistence type="predicted"/>
<dbReference type="InParanoid" id="A0A263D937"/>
<feature type="region of interest" description="Disordered" evidence="1">
    <location>
        <begin position="161"/>
        <end position="184"/>
    </location>
</feature>
<dbReference type="OrthoDB" id="4547231at2"/>
<accession>A0A263D937</accession>
<feature type="compositionally biased region" description="Polar residues" evidence="1">
    <location>
        <begin position="224"/>
        <end position="243"/>
    </location>
</feature>
<feature type="domain" description="TIR" evidence="2">
    <location>
        <begin position="1"/>
        <end position="153"/>
    </location>
</feature>
<evidence type="ECO:0000256" key="1">
    <source>
        <dbReference type="SAM" id="MobiDB-lite"/>
    </source>
</evidence>
<feature type="region of interest" description="Disordered" evidence="1">
    <location>
        <begin position="224"/>
        <end position="261"/>
    </location>
</feature>